<evidence type="ECO:0000313" key="2">
    <source>
        <dbReference type="Proteomes" id="UP000005939"/>
    </source>
</evidence>
<protein>
    <submittedName>
        <fullName evidence="1">Uncharacterized protein</fullName>
    </submittedName>
</protein>
<organism evidence="1 2">
    <name type="scientific">Commensalibacter intestini A911</name>
    <dbReference type="NCBI Taxonomy" id="1088868"/>
    <lineage>
        <taxon>Bacteria</taxon>
        <taxon>Pseudomonadati</taxon>
        <taxon>Pseudomonadota</taxon>
        <taxon>Alphaproteobacteria</taxon>
        <taxon>Acetobacterales</taxon>
        <taxon>Acetobacteraceae</taxon>
    </lineage>
</organism>
<gene>
    <name evidence="1" type="ORF">CIN_21770</name>
</gene>
<reference evidence="1 2" key="1">
    <citation type="submission" date="2011-10" db="EMBL/GenBank/DDBJ databases">
        <title>Genome Sequence of Commensalibacter intestini A911, isolated from Drosophila gut.</title>
        <authorList>
            <person name="Lee W.-J."/>
            <person name="Kim E.-K."/>
        </authorList>
    </citation>
    <scope>NUCLEOTIDE SEQUENCE [LARGE SCALE GENOMIC DNA]</scope>
    <source>
        <strain evidence="1 2">A911</strain>
    </source>
</reference>
<dbReference type="EMBL" id="AGFR01000018">
    <property type="protein sequence ID" value="EHD12931.1"/>
    <property type="molecule type" value="Genomic_DNA"/>
</dbReference>
<name>G6F3I1_9PROT</name>
<sequence length="64" mass="7210">METIATSIYPDYYVSLVKDQFNPYFASLDIQRDTSQHDPTYNVNIITNNGQTFSDTINGSVIDG</sequence>
<evidence type="ECO:0000313" key="1">
    <source>
        <dbReference type="EMBL" id="EHD12931.1"/>
    </source>
</evidence>
<dbReference type="Proteomes" id="UP000005939">
    <property type="component" value="Unassembled WGS sequence"/>
</dbReference>
<accession>G6F3I1</accession>
<dbReference type="AlphaFoldDB" id="G6F3I1"/>
<comment type="caution">
    <text evidence="1">The sequence shown here is derived from an EMBL/GenBank/DDBJ whole genome shotgun (WGS) entry which is preliminary data.</text>
</comment>
<dbReference type="STRING" id="1088868.CIN_21770"/>
<proteinExistence type="predicted"/>